<dbReference type="InParanoid" id="A0A166N211"/>
<dbReference type="STRING" id="1314781.A0A166N211"/>
<reference evidence="1 2" key="1">
    <citation type="journal article" date="2016" name="Mol. Biol. Evol.">
        <title>Comparative Genomics of Early-Diverging Mushroom-Forming Fungi Provides Insights into the Origins of Lignocellulose Decay Capabilities.</title>
        <authorList>
            <person name="Nagy L.G."/>
            <person name="Riley R."/>
            <person name="Tritt A."/>
            <person name="Adam C."/>
            <person name="Daum C."/>
            <person name="Floudas D."/>
            <person name="Sun H."/>
            <person name="Yadav J.S."/>
            <person name="Pangilinan J."/>
            <person name="Larsson K.H."/>
            <person name="Matsuura K."/>
            <person name="Barry K."/>
            <person name="Labutti K."/>
            <person name="Kuo R."/>
            <person name="Ohm R.A."/>
            <person name="Bhattacharya S.S."/>
            <person name="Shirouzu T."/>
            <person name="Yoshinaga Y."/>
            <person name="Martin F.M."/>
            <person name="Grigoriev I.V."/>
            <person name="Hibbett D.S."/>
        </authorList>
    </citation>
    <scope>NUCLEOTIDE SEQUENCE [LARGE SCALE GENOMIC DNA]</scope>
    <source>
        <strain evidence="1 2">HHB12029</strain>
    </source>
</reference>
<dbReference type="Proteomes" id="UP000077266">
    <property type="component" value="Unassembled WGS sequence"/>
</dbReference>
<evidence type="ECO:0000313" key="1">
    <source>
        <dbReference type="EMBL" id="KZV78666.1"/>
    </source>
</evidence>
<accession>A0A166N211</accession>
<name>A0A166N211_EXIGL</name>
<evidence type="ECO:0000313" key="2">
    <source>
        <dbReference type="Proteomes" id="UP000077266"/>
    </source>
</evidence>
<feature type="non-terminal residue" evidence="1">
    <location>
        <position position="133"/>
    </location>
</feature>
<proteinExistence type="predicted"/>
<keyword evidence="2" id="KW-1185">Reference proteome</keyword>
<sequence>GTHMHQRTINAMKKRTPTITRAIKNYNALCQKLKRLRPSTSQFPLPEELSLDLKHLRNNDSLMRDVYIAAGDDDPPAWLTDVNVRKGIRAMQTQDRCAEEEVRLAREWTNIGAWHVSERRAVAAAMGNPQSAF</sequence>
<protein>
    <submittedName>
        <fullName evidence="1">Uncharacterized protein</fullName>
    </submittedName>
</protein>
<dbReference type="OrthoDB" id="3364670at2759"/>
<dbReference type="EMBL" id="KV426799">
    <property type="protein sequence ID" value="KZV78666.1"/>
    <property type="molecule type" value="Genomic_DNA"/>
</dbReference>
<organism evidence="1 2">
    <name type="scientific">Exidia glandulosa HHB12029</name>
    <dbReference type="NCBI Taxonomy" id="1314781"/>
    <lineage>
        <taxon>Eukaryota</taxon>
        <taxon>Fungi</taxon>
        <taxon>Dikarya</taxon>
        <taxon>Basidiomycota</taxon>
        <taxon>Agaricomycotina</taxon>
        <taxon>Agaricomycetes</taxon>
        <taxon>Auriculariales</taxon>
        <taxon>Exidiaceae</taxon>
        <taxon>Exidia</taxon>
    </lineage>
</organism>
<dbReference type="AlphaFoldDB" id="A0A166N211"/>
<gene>
    <name evidence="1" type="ORF">EXIGLDRAFT_565977</name>
</gene>
<feature type="non-terminal residue" evidence="1">
    <location>
        <position position="1"/>
    </location>
</feature>